<dbReference type="EMBL" id="LT985296">
    <property type="protein sequence ID" value="SPE03303.1"/>
    <property type="molecule type" value="Genomic_DNA"/>
</dbReference>
<dbReference type="AlphaFoldDB" id="A0A2P9EIV2"/>
<keyword evidence="1" id="KW-0614">Plasmid</keyword>
<proteinExistence type="predicted"/>
<reference evidence="1" key="1">
    <citation type="submission" date="2018-02" db="EMBL/GenBank/DDBJ databases">
        <authorList>
            <person name="Cohen D.B."/>
            <person name="Kent A.D."/>
        </authorList>
    </citation>
    <scope>NUCLEOTIDE SEQUENCE</scope>
    <source>
        <strain evidence="1">1454</strain>
    </source>
</reference>
<protein>
    <submittedName>
        <fullName evidence="1">Uncharacterized protein</fullName>
    </submittedName>
</protein>
<evidence type="ECO:0000313" key="1">
    <source>
        <dbReference type="EMBL" id="SPE03303.1"/>
    </source>
</evidence>
<sequence>MVLKVTITSVRPMYIGLDAATGTLPFGHEKDRQATIHSFLVDYTILNVEKLFDKQE</sequence>
<accession>A0A2P9EIV2</accession>
<organism evidence="1">
    <name type="scientific">Escherichia coli</name>
    <dbReference type="NCBI Taxonomy" id="562"/>
    <lineage>
        <taxon>Bacteria</taxon>
        <taxon>Pseudomonadati</taxon>
        <taxon>Pseudomonadota</taxon>
        <taxon>Gammaproteobacteria</taxon>
        <taxon>Enterobacterales</taxon>
        <taxon>Enterobacteriaceae</taxon>
        <taxon>Escherichia</taxon>
    </lineage>
</organism>
<name>A0A2P9EIV2_ECOLX</name>
<gene>
    <name evidence="1" type="ORF">RCS78_P0214</name>
</gene>
<geneLocation type="plasmid" evidence="1">
    <name>RCS78_p</name>
</geneLocation>